<sequence>MQAPERLGPDAPQLAEVLALIRDSFAYMEGRIDPPSSMHRLTLQGLREQAQTAEIWGLGRPVRACVVLTPKPECLYLGKLAVAAAARRQGLARQLVDLAVARARVLGLPAVELQVRVELRENQAAFSRLGFVETGRTAHPGYDRPTSVTLRRPVTPRS</sequence>
<dbReference type="Pfam" id="PF00583">
    <property type="entry name" value="Acetyltransf_1"/>
    <property type="match status" value="1"/>
</dbReference>
<keyword evidence="6" id="KW-1185">Reference proteome</keyword>
<dbReference type="EMBL" id="JASNJD010000001">
    <property type="protein sequence ID" value="MDK3016127.1"/>
    <property type="molecule type" value="Genomic_DNA"/>
</dbReference>
<accession>A0ABT7EUV3</accession>
<dbReference type="PANTHER" id="PTHR43877">
    <property type="entry name" value="AMINOALKYLPHOSPHONATE N-ACETYLTRANSFERASE-RELATED-RELATED"/>
    <property type="match status" value="1"/>
</dbReference>
<dbReference type="Gene3D" id="3.40.630.30">
    <property type="match status" value="1"/>
</dbReference>
<dbReference type="InterPro" id="IPR016181">
    <property type="entry name" value="Acyl_CoA_acyltransferase"/>
</dbReference>
<reference evidence="5 6" key="1">
    <citation type="submission" date="2023-05" db="EMBL/GenBank/DDBJ databases">
        <title>Pseudodonghicola sp. nov.</title>
        <authorList>
            <person name="Huang J."/>
        </authorList>
    </citation>
    <scope>NUCLEOTIDE SEQUENCE [LARGE SCALE GENOMIC DNA]</scope>
    <source>
        <strain evidence="5 6">IC7</strain>
    </source>
</reference>
<name>A0ABT7EUV3_9RHOB</name>
<evidence type="ECO:0000313" key="6">
    <source>
        <dbReference type="Proteomes" id="UP001243757"/>
    </source>
</evidence>
<proteinExistence type="predicted"/>
<feature type="domain" description="N-acetyltransferase" evidence="4">
    <location>
        <begin position="1"/>
        <end position="155"/>
    </location>
</feature>
<organism evidence="5 6">
    <name type="scientific">Pseudodonghicola flavimaris</name>
    <dbReference type="NCBI Taxonomy" id="3050036"/>
    <lineage>
        <taxon>Bacteria</taxon>
        <taxon>Pseudomonadati</taxon>
        <taxon>Pseudomonadota</taxon>
        <taxon>Alphaproteobacteria</taxon>
        <taxon>Rhodobacterales</taxon>
        <taxon>Paracoccaceae</taxon>
        <taxon>Pseudodonghicola</taxon>
    </lineage>
</organism>
<dbReference type="InterPro" id="IPR000182">
    <property type="entry name" value="GNAT_dom"/>
</dbReference>
<evidence type="ECO:0000259" key="4">
    <source>
        <dbReference type="PROSITE" id="PS51186"/>
    </source>
</evidence>
<evidence type="ECO:0000256" key="1">
    <source>
        <dbReference type="ARBA" id="ARBA00022679"/>
    </source>
</evidence>
<dbReference type="InterPro" id="IPR050832">
    <property type="entry name" value="Bact_Acetyltransf"/>
</dbReference>
<dbReference type="SUPFAM" id="SSF55729">
    <property type="entry name" value="Acyl-CoA N-acyltransferases (Nat)"/>
    <property type="match status" value="1"/>
</dbReference>
<evidence type="ECO:0000256" key="2">
    <source>
        <dbReference type="ARBA" id="ARBA00023315"/>
    </source>
</evidence>
<dbReference type="CDD" id="cd04301">
    <property type="entry name" value="NAT_SF"/>
    <property type="match status" value="1"/>
</dbReference>
<evidence type="ECO:0000256" key="3">
    <source>
        <dbReference type="SAM" id="MobiDB-lite"/>
    </source>
</evidence>
<protein>
    <submittedName>
        <fullName evidence="5">GNAT family N-acetyltransferase</fullName>
    </submittedName>
</protein>
<dbReference type="PROSITE" id="PS51186">
    <property type="entry name" value="GNAT"/>
    <property type="match status" value="1"/>
</dbReference>
<feature type="region of interest" description="Disordered" evidence="3">
    <location>
        <begin position="137"/>
        <end position="158"/>
    </location>
</feature>
<keyword evidence="1" id="KW-0808">Transferase</keyword>
<evidence type="ECO:0000313" key="5">
    <source>
        <dbReference type="EMBL" id="MDK3016127.1"/>
    </source>
</evidence>
<comment type="caution">
    <text evidence="5">The sequence shown here is derived from an EMBL/GenBank/DDBJ whole genome shotgun (WGS) entry which is preliminary data.</text>
</comment>
<dbReference type="Proteomes" id="UP001243757">
    <property type="component" value="Unassembled WGS sequence"/>
</dbReference>
<keyword evidence="2" id="KW-0012">Acyltransferase</keyword>
<gene>
    <name evidence="5" type="ORF">QO033_00480</name>
</gene>
<dbReference type="RefSeq" id="WP_284478949.1">
    <property type="nucleotide sequence ID" value="NZ_JASNJD010000001.1"/>
</dbReference>